<reference evidence="3" key="1">
    <citation type="journal article" date="2020" name="mSystems">
        <title>Genome- and Community-Level Interaction Insights into Carbon Utilization and Element Cycling Functions of Hydrothermarchaeota in Hydrothermal Sediment.</title>
        <authorList>
            <person name="Zhou Z."/>
            <person name="Liu Y."/>
            <person name="Xu W."/>
            <person name="Pan J."/>
            <person name="Luo Z.H."/>
            <person name="Li M."/>
        </authorList>
    </citation>
    <scope>NUCLEOTIDE SEQUENCE [LARGE SCALE GENOMIC DNA]</scope>
    <source>
        <strain evidence="3">SpSt-618</strain>
    </source>
</reference>
<dbReference type="PIRSF" id="PIRSF002825">
    <property type="entry name" value="CfbpA"/>
    <property type="match status" value="1"/>
</dbReference>
<dbReference type="GO" id="GO:0015888">
    <property type="term" value="P:thiamine transport"/>
    <property type="evidence" value="ECO:0007669"/>
    <property type="project" value="TreeGrafter"/>
</dbReference>
<proteinExistence type="predicted"/>
<dbReference type="CDD" id="cd13544">
    <property type="entry name" value="PBP2_Fbp_like_1"/>
    <property type="match status" value="1"/>
</dbReference>
<dbReference type="SUPFAM" id="SSF53850">
    <property type="entry name" value="Periplasmic binding protein-like II"/>
    <property type="match status" value="1"/>
</dbReference>
<sequence length="353" mass="38524">MVSSIGKRRLLLVSLAIIVIAIIAVASYLFIIPYLLRPAPVRGSIVVYAAIHEFEVDRLLRTFTEETGIEAKYVRMSAGEIEAKLKAEAATGQIQADVVLGGPMINHESMKKAGLLYKWDQPPPNARDIPSQYHDPDNYWFGFYVGAIAFCINSDRLSKLGLPEPGGWEDLTKPEYKGQYAIADPRTSGTAYTVLATLLSLYPEDRAWSIASTIWKNAGAVPKAGAAPAQMCATGEYPIGIAFAHDILKLLMAGYKVKIVYPAEGTGWEIGGVAVVKGAPNLEAAKVFVNWVLGRKAGQLHTDLSMRLSTRGDVVPPPGTVPLSQINIVRDFKWRWAAENRDAILKTWESAVG</sequence>
<organism evidence="3">
    <name type="scientific">Ignisphaera aggregans</name>
    <dbReference type="NCBI Taxonomy" id="334771"/>
    <lineage>
        <taxon>Archaea</taxon>
        <taxon>Thermoproteota</taxon>
        <taxon>Thermoprotei</taxon>
        <taxon>Desulfurococcales</taxon>
        <taxon>Desulfurococcaceae</taxon>
        <taxon>Ignisphaera</taxon>
    </lineage>
</organism>
<dbReference type="PANTHER" id="PTHR30006">
    <property type="entry name" value="THIAMINE-BINDING PERIPLASMIC PROTEIN-RELATED"/>
    <property type="match status" value="1"/>
</dbReference>
<keyword evidence="2" id="KW-1133">Transmembrane helix</keyword>
<evidence type="ECO:0000256" key="1">
    <source>
        <dbReference type="ARBA" id="ARBA00022729"/>
    </source>
</evidence>
<protein>
    <submittedName>
        <fullName evidence="3">ABC transporter substrate-binding protein</fullName>
    </submittedName>
</protein>
<dbReference type="GO" id="GO:0030975">
    <property type="term" value="F:thiamine binding"/>
    <property type="evidence" value="ECO:0007669"/>
    <property type="project" value="TreeGrafter"/>
</dbReference>
<dbReference type="Pfam" id="PF13343">
    <property type="entry name" value="SBP_bac_6"/>
    <property type="match status" value="1"/>
</dbReference>
<accession>A0A7J3I8L8</accession>
<dbReference type="Gene3D" id="3.40.190.10">
    <property type="entry name" value="Periplasmic binding protein-like II"/>
    <property type="match status" value="2"/>
</dbReference>
<evidence type="ECO:0000313" key="3">
    <source>
        <dbReference type="EMBL" id="HGN37110.1"/>
    </source>
</evidence>
<dbReference type="PANTHER" id="PTHR30006:SF2">
    <property type="entry name" value="ABC TRANSPORTER SUBSTRATE-BINDING PROTEIN"/>
    <property type="match status" value="1"/>
</dbReference>
<feature type="transmembrane region" description="Helical" evidence="2">
    <location>
        <begin position="12"/>
        <end position="36"/>
    </location>
</feature>
<name>A0A7J3I8L8_9CREN</name>
<dbReference type="EMBL" id="DTAI01000181">
    <property type="protein sequence ID" value="HGN37110.1"/>
    <property type="molecule type" value="Genomic_DNA"/>
</dbReference>
<dbReference type="AlphaFoldDB" id="A0A7J3I8L8"/>
<evidence type="ECO:0000256" key="2">
    <source>
        <dbReference type="SAM" id="Phobius"/>
    </source>
</evidence>
<keyword evidence="2" id="KW-0812">Transmembrane</keyword>
<keyword evidence="2" id="KW-0472">Membrane</keyword>
<keyword evidence="1" id="KW-0732">Signal</keyword>
<gene>
    <name evidence="3" type="ORF">ENT87_06150</name>
</gene>
<dbReference type="InterPro" id="IPR026045">
    <property type="entry name" value="Ferric-bd"/>
</dbReference>
<dbReference type="GO" id="GO:0030976">
    <property type="term" value="F:thiamine pyrophosphate binding"/>
    <property type="evidence" value="ECO:0007669"/>
    <property type="project" value="TreeGrafter"/>
</dbReference>
<comment type="caution">
    <text evidence="3">The sequence shown here is derived from an EMBL/GenBank/DDBJ whole genome shotgun (WGS) entry which is preliminary data.</text>
</comment>